<evidence type="ECO:0000313" key="16">
    <source>
        <dbReference type="Proteomes" id="UP001140094"/>
    </source>
</evidence>
<dbReference type="InterPro" id="IPR008603">
    <property type="entry name" value="DCTN4"/>
</dbReference>
<evidence type="ECO:0000256" key="5">
    <source>
        <dbReference type="ARBA" id="ARBA00022499"/>
    </source>
</evidence>
<evidence type="ECO:0000256" key="8">
    <source>
        <dbReference type="ARBA" id="ARBA00022990"/>
    </source>
</evidence>
<evidence type="ECO:0000256" key="12">
    <source>
        <dbReference type="ARBA" id="ARBA00034864"/>
    </source>
</evidence>
<evidence type="ECO:0000256" key="7">
    <source>
        <dbReference type="ARBA" id="ARBA00022843"/>
    </source>
</evidence>
<evidence type="ECO:0000256" key="2">
    <source>
        <dbReference type="ARBA" id="ARBA00004529"/>
    </source>
</evidence>
<evidence type="ECO:0000313" key="15">
    <source>
        <dbReference type="EMBL" id="KAJ2805797.1"/>
    </source>
</evidence>
<dbReference type="Proteomes" id="UP001140094">
    <property type="component" value="Unassembled WGS sequence"/>
</dbReference>
<keyword evidence="7" id="KW-0832">Ubl conjugation</keyword>
<keyword evidence="10" id="KW-0206">Cytoskeleton</keyword>
<reference evidence="15" key="1">
    <citation type="submission" date="2022-07" db="EMBL/GenBank/DDBJ databases">
        <title>Phylogenomic reconstructions and comparative analyses of Kickxellomycotina fungi.</title>
        <authorList>
            <person name="Reynolds N.K."/>
            <person name="Stajich J.E."/>
            <person name="Barry K."/>
            <person name="Grigoriev I.V."/>
            <person name="Crous P."/>
            <person name="Smith M.E."/>
        </authorList>
    </citation>
    <scope>NUCLEOTIDE SEQUENCE</scope>
    <source>
        <strain evidence="15">NRRL 1565</strain>
    </source>
</reference>
<evidence type="ECO:0000256" key="1">
    <source>
        <dbReference type="ARBA" id="ARBA00004300"/>
    </source>
</evidence>
<keyword evidence="4" id="KW-0963">Cytoplasm</keyword>
<keyword evidence="16" id="KW-1185">Reference proteome</keyword>
<evidence type="ECO:0000256" key="9">
    <source>
        <dbReference type="ARBA" id="ARBA00023054"/>
    </source>
</evidence>
<comment type="similarity">
    <text evidence="11">Belongs to the dynactin subunit 4 family.</text>
</comment>
<evidence type="ECO:0000256" key="6">
    <source>
        <dbReference type="ARBA" id="ARBA00022553"/>
    </source>
</evidence>
<protein>
    <recommendedName>
        <fullName evidence="12">Dynactin subunit 4</fullName>
    </recommendedName>
</protein>
<dbReference type="EMBL" id="JANBUO010000255">
    <property type="protein sequence ID" value="KAJ2805797.1"/>
    <property type="molecule type" value="Genomic_DNA"/>
</dbReference>
<evidence type="ECO:0000256" key="11">
    <source>
        <dbReference type="ARBA" id="ARBA00034776"/>
    </source>
</evidence>
<comment type="subunit">
    <text evidence="13">Subunit of dynactin, a multiprotein complex part of a tripartite complex with dynein and a adapter, such as BICDL1, BICD2 or HOOK3. The dynactin complex is built around ACTR1A/ACTB filament and consists of an actin-related filament composed of a shoulder domain, a pointed end and a barbed end. Its length is defined by its flexible shoulder domain. The soulder is composed of 2 DCTN1 subunits, 4 DCTN2 and 2 DCTN3. The 4 DCNT2 (via N-terminus) bind the ACTR1A filament and act as molecular rulers to determine the length. The pointed end is important for binding dynein-dynactin cargo adapters. Consists of 4 subunits: ACTR10, DCNT4, DCTN5 and DCTN6. The barbed end is composed of a CAPZA1:CAPZB heterodimers, which binds ACTR1A/ACTB filament and dynactin and stabilizes dynactin. Interacts with ATP7B, but not ATP7A, in a copper-dependent manner. Interacts with ANK2; this interaction is required for localization at costameres. Interacts with N4BP2L1.</text>
</comment>
<accession>A0A9W8LUG1</accession>
<evidence type="ECO:0000256" key="13">
    <source>
        <dbReference type="ARBA" id="ARBA00093507"/>
    </source>
</evidence>
<keyword evidence="5" id="KW-1017">Isopeptide bond</keyword>
<keyword evidence="6" id="KW-0597">Phosphoprotein</keyword>
<dbReference type="GO" id="GO:0005869">
    <property type="term" value="C:dynactin complex"/>
    <property type="evidence" value="ECO:0007669"/>
    <property type="project" value="InterPro"/>
</dbReference>
<keyword evidence="9" id="KW-0175">Coiled coil</keyword>
<dbReference type="GO" id="GO:0001725">
    <property type="term" value="C:stress fiber"/>
    <property type="evidence" value="ECO:0007669"/>
    <property type="project" value="UniProtKB-SubCell"/>
</dbReference>
<evidence type="ECO:0000256" key="10">
    <source>
        <dbReference type="ARBA" id="ARBA00023212"/>
    </source>
</evidence>
<dbReference type="Pfam" id="PF05502">
    <property type="entry name" value="Dynactin_p62"/>
    <property type="match status" value="2"/>
</dbReference>
<keyword evidence="8" id="KW-0007">Acetylation</keyword>
<sequence length="463" mass="50840">MRTNEAPNAPSEADAEQRPLLPVRGSAVHSGLAAMRLWPIERLYYCDDCSEVRCPRCVVEEPAGYHCPNCLFDVPTASVRSEKNRCARNCFQCPLCTHVLSVVEGDGLGRDGESVGFLLSCSVCFWDSRAIDWVFEKATGISAQVERLKASETSSKEYANLLDYWRSVQRAASHRPAARLSAAASSAAFKHRLAGTGLHASAATTVDTVPPYKAACYANDDHARVAQQMALDDARSLPFSADRQNRSGEPQRVRLHMKLSRRCRVCHHILIKPESKAQATRFKIQLMAANFLPSVTVPIALASPRSRVPALDPIPAFPLRVGSTVPCVIRLANPLYTEMDVTVAAASDDDVTVDVLAPQFTLPPFAELWEYDEEEDEDSTAAGRSGDSRRGIVHRHGNRVAIRLDLTPHAQVDCLTIPLHITCSHVDDMPDMDAEDAASSSRRIVTNSFWTYISLGAVQQSSK</sequence>
<dbReference type="AlphaFoldDB" id="A0A9W8LUG1"/>
<evidence type="ECO:0000256" key="4">
    <source>
        <dbReference type="ARBA" id="ARBA00022490"/>
    </source>
</evidence>
<dbReference type="OrthoDB" id="283815at2759"/>
<dbReference type="PANTHER" id="PTHR13034:SF2">
    <property type="entry name" value="DYNACTIN SUBUNIT 4"/>
    <property type="match status" value="1"/>
</dbReference>
<feature type="region of interest" description="Disordered" evidence="14">
    <location>
        <begin position="1"/>
        <end position="20"/>
    </location>
</feature>
<gene>
    <name evidence="15" type="ORF">H4R20_001949</name>
</gene>
<comment type="subcellular location">
    <subcellularLocation>
        <location evidence="1">Cytoplasm</location>
        <location evidence="1">Cytoskeleton</location>
        <location evidence="1">Microtubule organizing center</location>
        <location evidence="1">Centrosome</location>
    </subcellularLocation>
    <subcellularLocation>
        <location evidence="2">Cytoplasm</location>
        <location evidence="2">Cytoskeleton</location>
        <location evidence="2">Stress fiber</location>
    </subcellularLocation>
    <subcellularLocation>
        <location evidence="3">Cytoplasm</location>
        <location evidence="3">Myofibril</location>
    </subcellularLocation>
</comment>
<dbReference type="PANTHER" id="PTHR13034">
    <property type="entry name" value="DYNACTIN P62 SUBUNIT"/>
    <property type="match status" value="1"/>
</dbReference>
<organism evidence="15 16">
    <name type="scientific">Coemansia guatemalensis</name>
    <dbReference type="NCBI Taxonomy" id="2761395"/>
    <lineage>
        <taxon>Eukaryota</taxon>
        <taxon>Fungi</taxon>
        <taxon>Fungi incertae sedis</taxon>
        <taxon>Zoopagomycota</taxon>
        <taxon>Kickxellomycotina</taxon>
        <taxon>Kickxellomycetes</taxon>
        <taxon>Kickxellales</taxon>
        <taxon>Kickxellaceae</taxon>
        <taxon>Coemansia</taxon>
    </lineage>
</organism>
<proteinExistence type="inferred from homology"/>
<evidence type="ECO:0000256" key="14">
    <source>
        <dbReference type="SAM" id="MobiDB-lite"/>
    </source>
</evidence>
<name>A0A9W8LUG1_9FUNG</name>
<comment type="caution">
    <text evidence="15">The sequence shown here is derived from an EMBL/GenBank/DDBJ whole genome shotgun (WGS) entry which is preliminary data.</text>
</comment>
<evidence type="ECO:0000256" key="3">
    <source>
        <dbReference type="ARBA" id="ARBA00004657"/>
    </source>
</evidence>